<dbReference type="GeneID" id="4387817"/>
<dbReference type="Proteomes" id="UP000001056">
    <property type="component" value="Unassembled WGS sequence"/>
</dbReference>
<evidence type="ECO:0000256" key="1">
    <source>
        <dbReference type="SAM" id="MobiDB-lite"/>
    </source>
</evidence>
<dbReference type="InParanoid" id="Q2HH00"/>
<protein>
    <submittedName>
        <fullName evidence="2">Uncharacterized protein</fullName>
    </submittedName>
</protein>
<dbReference type="VEuPathDB" id="FungiDB:CHGG_00504"/>
<feature type="region of interest" description="Disordered" evidence="1">
    <location>
        <begin position="275"/>
        <end position="355"/>
    </location>
</feature>
<dbReference type="AlphaFoldDB" id="Q2HH00"/>
<feature type="compositionally biased region" description="Basic and acidic residues" evidence="1">
    <location>
        <begin position="32"/>
        <end position="47"/>
    </location>
</feature>
<sequence length="432" mass="46353">MAVARGEIKQRGSRKLAAAAWSTSGEVSPRLLENEPGRGFGKPRDCGRQTQVTAHREVLNSPRTLGPRRFVKPPGKGGVGGGVRVRKTSGSHWEEPLNSMIGVRLSQQQFARAGTRSYESGSNGMWSVLRVRDLGWAEWGVRKRELGPRSKGTASLCETCQAAQRDGVVSQETVNGRSGNRSGGILGLARKQIELWSSTAPSTSQGPRTVPGWWREVRGVAGQSEARKRIPCRSQTGKKDVSTGTCDTGQRGVTGLTMVDSGREAGLILGKLAIPPHGWRPRKVRQSMDAKPKLGSTKTCNARNKRAGATSTTSASSNTAGLSAFGRRKTPSRGDERRSGPADALESHPSGSSEECIKAAEAVAIQPQAGRVGRVFIPPDRQSAGRGAMHERAWWAGSRNSGATSSQRPLQHCDPNFGRAASWTRVRSRTVP</sequence>
<feature type="compositionally biased region" description="Polar residues" evidence="1">
    <location>
        <begin position="398"/>
        <end position="409"/>
    </location>
</feature>
<dbReference type="RefSeq" id="XP_001219725.1">
    <property type="nucleotide sequence ID" value="XM_001219724.1"/>
</dbReference>
<dbReference type="OrthoDB" id="10334664at2759"/>
<dbReference type="EMBL" id="CH408029">
    <property type="protein sequence ID" value="EAQ92269.1"/>
    <property type="molecule type" value="Genomic_DNA"/>
</dbReference>
<dbReference type="HOGENOM" id="CLU_634584_0_0_1"/>
<reference evidence="3" key="1">
    <citation type="journal article" date="2015" name="Genome Announc.">
        <title>Draft genome sequence of the cellulolytic fungus Chaetomium globosum.</title>
        <authorList>
            <person name="Cuomo C.A."/>
            <person name="Untereiner W.A."/>
            <person name="Ma L.-J."/>
            <person name="Grabherr M."/>
            <person name="Birren B.W."/>
        </authorList>
    </citation>
    <scope>NUCLEOTIDE SEQUENCE [LARGE SCALE GENOMIC DNA]</scope>
    <source>
        <strain evidence="3">ATCC 6205 / CBS 148.51 / DSM 1962 / NBRC 6347 / NRRL 1970</strain>
    </source>
</reference>
<organism evidence="2 3">
    <name type="scientific">Chaetomium globosum (strain ATCC 6205 / CBS 148.51 / DSM 1962 / NBRC 6347 / NRRL 1970)</name>
    <name type="common">Soil fungus</name>
    <dbReference type="NCBI Taxonomy" id="306901"/>
    <lineage>
        <taxon>Eukaryota</taxon>
        <taxon>Fungi</taxon>
        <taxon>Dikarya</taxon>
        <taxon>Ascomycota</taxon>
        <taxon>Pezizomycotina</taxon>
        <taxon>Sordariomycetes</taxon>
        <taxon>Sordariomycetidae</taxon>
        <taxon>Sordariales</taxon>
        <taxon>Chaetomiaceae</taxon>
        <taxon>Chaetomium</taxon>
    </lineage>
</organism>
<feature type="region of interest" description="Disordered" evidence="1">
    <location>
        <begin position="1"/>
        <end position="85"/>
    </location>
</feature>
<feature type="compositionally biased region" description="Low complexity" evidence="1">
    <location>
        <begin position="307"/>
        <end position="324"/>
    </location>
</feature>
<feature type="compositionally biased region" description="Basic and acidic residues" evidence="1">
    <location>
        <begin position="1"/>
        <end position="10"/>
    </location>
</feature>
<keyword evidence="3" id="KW-1185">Reference proteome</keyword>
<gene>
    <name evidence="2" type="ORF">CHGG_00504</name>
</gene>
<name>Q2HH00_CHAGB</name>
<evidence type="ECO:0000313" key="2">
    <source>
        <dbReference type="EMBL" id="EAQ92269.1"/>
    </source>
</evidence>
<feature type="region of interest" description="Disordered" evidence="1">
    <location>
        <begin position="398"/>
        <end position="417"/>
    </location>
</feature>
<evidence type="ECO:0000313" key="3">
    <source>
        <dbReference type="Proteomes" id="UP000001056"/>
    </source>
</evidence>
<proteinExistence type="predicted"/>
<accession>Q2HH00</accession>